<gene>
    <name evidence="2" type="ORF">Tci_895468</name>
</gene>
<organism evidence="2">
    <name type="scientific">Tanacetum cinerariifolium</name>
    <name type="common">Dalmatian daisy</name>
    <name type="synonym">Chrysanthemum cinerariifolium</name>
    <dbReference type="NCBI Taxonomy" id="118510"/>
    <lineage>
        <taxon>Eukaryota</taxon>
        <taxon>Viridiplantae</taxon>
        <taxon>Streptophyta</taxon>
        <taxon>Embryophyta</taxon>
        <taxon>Tracheophyta</taxon>
        <taxon>Spermatophyta</taxon>
        <taxon>Magnoliopsida</taxon>
        <taxon>eudicotyledons</taxon>
        <taxon>Gunneridae</taxon>
        <taxon>Pentapetalae</taxon>
        <taxon>asterids</taxon>
        <taxon>campanulids</taxon>
        <taxon>Asterales</taxon>
        <taxon>Asteraceae</taxon>
        <taxon>Asteroideae</taxon>
        <taxon>Anthemideae</taxon>
        <taxon>Anthemidinae</taxon>
        <taxon>Tanacetum</taxon>
    </lineage>
</organism>
<dbReference type="AlphaFoldDB" id="A0A699UQX0"/>
<dbReference type="EMBL" id="BKCJ011345207">
    <property type="protein sequence ID" value="GFD23499.1"/>
    <property type="molecule type" value="Genomic_DNA"/>
</dbReference>
<sequence length="81" mass="8350">VVSESGSHVTAAVSGSVYPATIDVSDASEAGTPVHTLAHGGYEAHGVLFGLTLLSEPKPFRQHMPPPLRSILSPGESSYPP</sequence>
<protein>
    <submittedName>
        <fullName evidence="2">Uncharacterized protein</fullName>
    </submittedName>
</protein>
<accession>A0A699UQX0</accession>
<name>A0A699UQX0_TANCI</name>
<feature type="non-terminal residue" evidence="2">
    <location>
        <position position="1"/>
    </location>
</feature>
<reference evidence="2" key="1">
    <citation type="journal article" date="2019" name="Sci. Rep.">
        <title>Draft genome of Tanacetum cinerariifolium, the natural source of mosquito coil.</title>
        <authorList>
            <person name="Yamashiro T."/>
            <person name="Shiraishi A."/>
            <person name="Satake H."/>
            <person name="Nakayama K."/>
        </authorList>
    </citation>
    <scope>NUCLEOTIDE SEQUENCE</scope>
</reference>
<feature type="region of interest" description="Disordered" evidence="1">
    <location>
        <begin position="60"/>
        <end position="81"/>
    </location>
</feature>
<comment type="caution">
    <text evidence="2">The sequence shown here is derived from an EMBL/GenBank/DDBJ whole genome shotgun (WGS) entry which is preliminary data.</text>
</comment>
<proteinExistence type="predicted"/>
<evidence type="ECO:0000313" key="2">
    <source>
        <dbReference type="EMBL" id="GFD23499.1"/>
    </source>
</evidence>
<evidence type="ECO:0000256" key="1">
    <source>
        <dbReference type="SAM" id="MobiDB-lite"/>
    </source>
</evidence>